<evidence type="ECO:0000256" key="3">
    <source>
        <dbReference type="ARBA" id="ARBA00023163"/>
    </source>
</evidence>
<dbReference type="SMART" id="SM00354">
    <property type="entry name" value="HTH_LACI"/>
    <property type="match status" value="1"/>
</dbReference>
<evidence type="ECO:0000256" key="2">
    <source>
        <dbReference type="ARBA" id="ARBA00023125"/>
    </source>
</evidence>
<evidence type="ECO:0000313" key="6">
    <source>
        <dbReference type="Proteomes" id="UP000435304"/>
    </source>
</evidence>
<dbReference type="InterPro" id="IPR046335">
    <property type="entry name" value="LacI/GalR-like_sensor"/>
</dbReference>
<evidence type="ECO:0000256" key="1">
    <source>
        <dbReference type="ARBA" id="ARBA00023015"/>
    </source>
</evidence>
<dbReference type="AlphaFoldDB" id="A0A6A9UUR1"/>
<keyword evidence="2 5" id="KW-0238">DNA-binding</keyword>
<dbReference type="Gene3D" id="3.40.50.2300">
    <property type="match status" value="2"/>
</dbReference>
<feature type="domain" description="HTH lacI-type" evidence="4">
    <location>
        <begin position="42"/>
        <end position="95"/>
    </location>
</feature>
<dbReference type="PROSITE" id="PS50932">
    <property type="entry name" value="HTH_LACI_2"/>
    <property type="match status" value="1"/>
</dbReference>
<dbReference type="GO" id="GO:0000976">
    <property type="term" value="F:transcription cis-regulatory region binding"/>
    <property type="evidence" value="ECO:0007669"/>
    <property type="project" value="TreeGrafter"/>
</dbReference>
<keyword evidence="1" id="KW-0805">Transcription regulation</keyword>
<dbReference type="CDD" id="cd06267">
    <property type="entry name" value="PBP1_LacI_sugar_binding-like"/>
    <property type="match status" value="1"/>
</dbReference>
<dbReference type="PANTHER" id="PTHR30146">
    <property type="entry name" value="LACI-RELATED TRANSCRIPTIONAL REPRESSOR"/>
    <property type="match status" value="1"/>
</dbReference>
<dbReference type="InterPro" id="IPR028082">
    <property type="entry name" value="Peripla_BP_I"/>
</dbReference>
<dbReference type="InterPro" id="IPR000843">
    <property type="entry name" value="HTH_LacI"/>
</dbReference>
<dbReference type="PANTHER" id="PTHR30146:SF109">
    <property type="entry name" value="HTH-TYPE TRANSCRIPTIONAL REGULATOR GALS"/>
    <property type="match status" value="1"/>
</dbReference>
<organism evidence="5 6">
    <name type="scientific">Auraticoccus cholistanensis</name>
    <dbReference type="NCBI Taxonomy" id="2656650"/>
    <lineage>
        <taxon>Bacteria</taxon>
        <taxon>Bacillati</taxon>
        <taxon>Actinomycetota</taxon>
        <taxon>Actinomycetes</taxon>
        <taxon>Propionibacteriales</taxon>
        <taxon>Propionibacteriaceae</taxon>
        <taxon>Auraticoccus</taxon>
    </lineage>
</organism>
<dbReference type="Proteomes" id="UP000435304">
    <property type="component" value="Unassembled WGS sequence"/>
</dbReference>
<comment type="caution">
    <text evidence="5">The sequence shown here is derived from an EMBL/GenBank/DDBJ whole genome shotgun (WGS) entry which is preliminary data.</text>
</comment>
<dbReference type="Gene3D" id="1.10.260.40">
    <property type="entry name" value="lambda repressor-like DNA-binding domains"/>
    <property type="match status" value="1"/>
</dbReference>
<name>A0A6A9UUR1_9ACTN</name>
<evidence type="ECO:0000259" key="4">
    <source>
        <dbReference type="PROSITE" id="PS50932"/>
    </source>
</evidence>
<keyword evidence="3" id="KW-0804">Transcription</keyword>
<dbReference type="SUPFAM" id="SSF47413">
    <property type="entry name" value="lambda repressor-like DNA-binding domains"/>
    <property type="match status" value="1"/>
</dbReference>
<evidence type="ECO:0000313" key="5">
    <source>
        <dbReference type="EMBL" id="MVA76421.1"/>
    </source>
</evidence>
<dbReference type="EMBL" id="WPCU01000006">
    <property type="protein sequence ID" value="MVA76421.1"/>
    <property type="molecule type" value="Genomic_DNA"/>
</dbReference>
<dbReference type="SUPFAM" id="SSF53822">
    <property type="entry name" value="Periplasmic binding protein-like I"/>
    <property type="match status" value="1"/>
</dbReference>
<reference evidence="5 6" key="1">
    <citation type="submission" date="2019-12" db="EMBL/GenBank/DDBJ databases">
        <title>Auraticoccus cholistani sp. nov., an actinomycete isolated from soil of Cholistan desert.</title>
        <authorList>
            <person name="Cheema M.T."/>
        </authorList>
    </citation>
    <scope>NUCLEOTIDE SEQUENCE [LARGE SCALE GENOMIC DNA]</scope>
    <source>
        <strain evidence="5 6">F435</strain>
    </source>
</reference>
<keyword evidence="6" id="KW-1185">Reference proteome</keyword>
<dbReference type="Pfam" id="PF00356">
    <property type="entry name" value="LacI"/>
    <property type="match status" value="1"/>
</dbReference>
<dbReference type="GO" id="GO:0003700">
    <property type="term" value="F:DNA-binding transcription factor activity"/>
    <property type="evidence" value="ECO:0007669"/>
    <property type="project" value="TreeGrafter"/>
</dbReference>
<dbReference type="Pfam" id="PF13377">
    <property type="entry name" value="Peripla_BP_3"/>
    <property type="match status" value="1"/>
</dbReference>
<dbReference type="InterPro" id="IPR010982">
    <property type="entry name" value="Lambda_DNA-bd_dom_sf"/>
</dbReference>
<dbReference type="CDD" id="cd01392">
    <property type="entry name" value="HTH_LacI"/>
    <property type="match status" value="1"/>
</dbReference>
<sequence length="363" mass="38299">MGRQRRTGDGKAGRCLPSCCHHGLLHRVSAGARTGDGAGRTTTLADVAAAAGVAVSTVSRALSDPGRVNAVTRERIQQVADQLGYVRPGAAPVRSDQTQAIGVLMPDTSNPFFFDMIRGAQRELKASGRYLLLIDTEGSDHLEELLLTRARIRCDGAVLLAPRLTDARIDAVERSTVPLVTVNRPRRNGPSVVIDSASGFGQAVEHLVSLGHRRLIYVSGPRSSWSNERRWRTITRTAARLGVKVTRTGPHPPVGAAGTGAAEAVVNSGATGVLVFNDMIALSMLQRFAERSLRVPEDLSVVGCDDVFASACSHPALTSISSPAEQAGRVAVSLLLSSAPARQRSPVLPTHLVVRASTGPAPA</sequence>
<accession>A0A6A9UUR1</accession>
<proteinExistence type="predicted"/>
<protein>
    <submittedName>
        <fullName evidence="5">LacI family DNA-binding transcriptional regulator</fullName>
    </submittedName>
</protein>
<gene>
    <name evidence="5" type="ORF">GC722_10355</name>
</gene>